<keyword evidence="4 7" id="KW-0812">Transmembrane</keyword>
<comment type="subcellular location">
    <subcellularLocation>
        <location evidence="1">Membrane</location>
        <topology evidence="1">Multi-pass membrane protein</topology>
    </subcellularLocation>
</comment>
<proteinExistence type="inferred from homology"/>
<organism evidence="10 11">
    <name type="scientific">Miscanthus lutarioriparius</name>
    <dbReference type="NCBI Taxonomy" id="422564"/>
    <lineage>
        <taxon>Eukaryota</taxon>
        <taxon>Viridiplantae</taxon>
        <taxon>Streptophyta</taxon>
        <taxon>Embryophyta</taxon>
        <taxon>Tracheophyta</taxon>
        <taxon>Spermatophyta</taxon>
        <taxon>Magnoliopsida</taxon>
        <taxon>Liliopsida</taxon>
        <taxon>Poales</taxon>
        <taxon>Poaceae</taxon>
        <taxon>PACMAD clade</taxon>
        <taxon>Panicoideae</taxon>
        <taxon>Andropogonodae</taxon>
        <taxon>Andropogoneae</taxon>
        <taxon>Saccharinae</taxon>
        <taxon>Miscanthus</taxon>
    </lineage>
</organism>
<evidence type="ECO:0000259" key="9">
    <source>
        <dbReference type="PROSITE" id="PS50850"/>
    </source>
</evidence>
<comment type="caution">
    <text evidence="10">The sequence shown here is derived from an EMBL/GenBank/DDBJ whole genome shotgun (WGS) entry which is preliminary data.</text>
</comment>
<evidence type="ECO:0000313" key="11">
    <source>
        <dbReference type="Proteomes" id="UP000604825"/>
    </source>
</evidence>
<dbReference type="Proteomes" id="UP000604825">
    <property type="component" value="Unassembled WGS sequence"/>
</dbReference>
<evidence type="ECO:0000256" key="3">
    <source>
        <dbReference type="ARBA" id="ARBA00022448"/>
    </source>
</evidence>
<feature type="chain" id="PRO_5032367518" description="Major facilitator superfamily (MFS) profile domain-containing protein" evidence="8">
    <location>
        <begin position="25"/>
        <end position="89"/>
    </location>
</feature>
<dbReference type="Gene3D" id="1.20.1250.20">
    <property type="entry name" value="MFS general substrate transporter like domains"/>
    <property type="match status" value="1"/>
</dbReference>
<feature type="transmembrane region" description="Helical" evidence="7">
    <location>
        <begin position="34"/>
        <end position="53"/>
    </location>
</feature>
<keyword evidence="5 7" id="KW-1133">Transmembrane helix</keyword>
<evidence type="ECO:0000256" key="5">
    <source>
        <dbReference type="ARBA" id="ARBA00022989"/>
    </source>
</evidence>
<evidence type="ECO:0000313" key="10">
    <source>
        <dbReference type="EMBL" id="CAD6223355.1"/>
    </source>
</evidence>
<dbReference type="InterPro" id="IPR005828">
    <property type="entry name" value="MFS_sugar_transport-like"/>
</dbReference>
<dbReference type="PANTHER" id="PTHR23500">
    <property type="entry name" value="SOLUTE CARRIER FAMILY 2, FACILITATED GLUCOSE TRANSPORTER"/>
    <property type="match status" value="1"/>
</dbReference>
<feature type="domain" description="Major facilitator superfamily (MFS) profile" evidence="9">
    <location>
        <begin position="1"/>
        <end position="89"/>
    </location>
</feature>
<dbReference type="GO" id="GO:0016020">
    <property type="term" value="C:membrane"/>
    <property type="evidence" value="ECO:0007669"/>
    <property type="project" value="UniProtKB-SubCell"/>
</dbReference>
<comment type="similarity">
    <text evidence="2">Belongs to the major facilitator superfamily. Sugar transporter (TC 2.A.1.1) family.</text>
</comment>
<evidence type="ECO:0000256" key="7">
    <source>
        <dbReference type="SAM" id="Phobius"/>
    </source>
</evidence>
<dbReference type="PROSITE" id="PS50850">
    <property type="entry name" value="MFS"/>
    <property type="match status" value="1"/>
</dbReference>
<reference evidence="10" key="1">
    <citation type="submission" date="2020-10" db="EMBL/GenBank/DDBJ databases">
        <authorList>
            <person name="Han B."/>
            <person name="Lu T."/>
            <person name="Zhao Q."/>
            <person name="Huang X."/>
            <person name="Zhao Y."/>
        </authorList>
    </citation>
    <scope>NUCLEOTIDE SEQUENCE</scope>
</reference>
<evidence type="ECO:0000256" key="4">
    <source>
        <dbReference type="ARBA" id="ARBA00022692"/>
    </source>
</evidence>
<keyword evidence="8" id="KW-0732">Signal</keyword>
<evidence type="ECO:0000256" key="1">
    <source>
        <dbReference type="ARBA" id="ARBA00004141"/>
    </source>
</evidence>
<keyword evidence="6 7" id="KW-0472">Membrane</keyword>
<dbReference type="OrthoDB" id="6339427at2759"/>
<protein>
    <recommendedName>
        <fullName evidence="9">Major facilitator superfamily (MFS) profile domain-containing protein</fullName>
    </recommendedName>
</protein>
<sequence>MLMFGRFVAGLAWALALMIAPVYTAEVSPASASGFLTSFPEVFINFGILLGYVSNYAFSHLLLRLDWRVMLGIGAVPSIVLALMDTSQI</sequence>
<evidence type="ECO:0000256" key="6">
    <source>
        <dbReference type="ARBA" id="ARBA00023136"/>
    </source>
</evidence>
<gene>
    <name evidence="10" type="ORF">NCGR_LOCUS15773</name>
</gene>
<feature type="signal peptide" evidence="8">
    <location>
        <begin position="1"/>
        <end position="24"/>
    </location>
</feature>
<dbReference type="SUPFAM" id="SSF103473">
    <property type="entry name" value="MFS general substrate transporter"/>
    <property type="match status" value="1"/>
</dbReference>
<evidence type="ECO:0000256" key="2">
    <source>
        <dbReference type="ARBA" id="ARBA00010992"/>
    </source>
</evidence>
<dbReference type="InterPro" id="IPR020846">
    <property type="entry name" value="MFS_dom"/>
</dbReference>
<dbReference type="PANTHER" id="PTHR23500:SF608">
    <property type="entry name" value="OS07G0582400 PROTEIN"/>
    <property type="match status" value="1"/>
</dbReference>
<dbReference type="InterPro" id="IPR036259">
    <property type="entry name" value="MFS_trans_sf"/>
</dbReference>
<name>A0A811NJK2_9POAL</name>
<dbReference type="AlphaFoldDB" id="A0A811NJK2"/>
<dbReference type="EMBL" id="CAJGYO010000004">
    <property type="protein sequence ID" value="CAD6223355.1"/>
    <property type="molecule type" value="Genomic_DNA"/>
</dbReference>
<keyword evidence="11" id="KW-1185">Reference proteome</keyword>
<evidence type="ECO:0000256" key="8">
    <source>
        <dbReference type="SAM" id="SignalP"/>
    </source>
</evidence>
<dbReference type="Pfam" id="PF00083">
    <property type="entry name" value="Sugar_tr"/>
    <property type="match status" value="1"/>
</dbReference>
<accession>A0A811NJK2</accession>
<keyword evidence="3" id="KW-0813">Transport</keyword>
<dbReference type="InterPro" id="IPR045262">
    <property type="entry name" value="STP/PLT_plant"/>
</dbReference>
<dbReference type="GO" id="GO:0015144">
    <property type="term" value="F:carbohydrate transmembrane transporter activity"/>
    <property type="evidence" value="ECO:0007669"/>
    <property type="project" value="InterPro"/>
</dbReference>